<dbReference type="PANTHER" id="PTHR46343">
    <property type="entry name" value="HYR DOMAIN-CONTAINING PROTEIN"/>
    <property type="match status" value="1"/>
</dbReference>
<feature type="disulfide bond" evidence="15">
    <location>
        <begin position="285"/>
        <end position="312"/>
    </location>
</feature>
<evidence type="ECO:0000256" key="13">
    <source>
        <dbReference type="ARBA" id="ARBA00023157"/>
    </source>
</evidence>
<accession>A0ABS2Y5I0</accession>
<protein>
    <recommendedName>
        <fullName evidence="4">Sushi repeat-containing protein SRPX2</fullName>
    </recommendedName>
</protein>
<name>A0ABS2Y5I0_POLSP</name>
<evidence type="ECO:0000256" key="7">
    <source>
        <dbReference type="ARBA" id="ARBA00022657"/>
    </source>
</evidence>
<comment type="caution">
    <text evidence="15">Lacks conserved residue(s) required for the propagation of feature annotation.</text>
</comment>
<dbReference type="EMBL" id="JAAWVQ010106219">
    <property type="protein sequence ID" value="MBN3281188.1"/>
    <property type="molecule type" value="Genomic_DNA"/>
</dbReference>
<dbReference type="SMART" id="SM00032">
    <property type="entry name" value="CCP"/>
    <property type="match status" value="3"/>
</dbReference>
<feature type="non-terminal residue" evidence="19">
    <location>
        <position position="1"/>
    </location>
</feature>
<evidence type="ECO:0000313" key="20">
    <source>
        <dbReference type="Proteomes" id="UP001166093"/>
    </source>
</evidence>
<keyword evidence="11" id="KW-0130">Cell adhesion</keyword>
<dbReference type="InterPro" id="IPR035976">
    <property type="entry name" value="Sushi/SCR/CCP_sf"/>
</dbReference>
<evidence type="ECO:0000256" key="15">
    <source>
        <dbReference type="PROSITE-ProRule" id="PRU00302"/>
    </source>
</evidence>
<dbReference type="InterPro" id="IPR025232">
    <property type="entry name" value="DUF4174"/>
</dbReference>
<dbReference type="PROSITE" id="PS50825">
    <property type="entry name" value="HYR"/>
    <property type="match status" value="1"/>
</dbReference>
<evidence type="ECO:0000259" key="18">
    <source>
        <dbReference type="PROSITE" id="PS50923"/>
    </source>
</evidence>
<dbReference type="Gene3D" id="2.10.70.10">
    <property type="entry name" value="Complement Module, domain 1"/>
    <property type="match status" value="3"/>
</dbReference>
<comment type="caution">
    <text evidence="19">The sequence shown here is derived from an EMBL/GenBank/DDBJ whole genome shotgun (WGS) entry which is preliminary data.</text>
</comment>
<dbReference type="InterPro" id="IPR043555">
    <property type="entry name" value="SRPX-like"/>
</dbReference>
<dbReference type="Pfam" id="PF02494">
    <property type="entry name" value="HYR"/>
    <property type="match status" value="1"/>
</dbReference>
<dbReference type="PANTHER" id="PTHR46343:SF3">
    <property type="entry name" value="SUSHI REPEAT-CONTAINING PROTEIN SRPX2"/>
    <property type="match status" value="1"/>
</dbReference>
<evidence type="ECO:0000256" key="14">
    <source>
        <dbReference type="ARBA" id="ARBA00034103"/>
    </source>
</evidence>
<evidence type="ECO:0000256" key="12">
    <source>
        <dbReference type="ARBA" id="ARBA00023018"/>
    </source>
</evidence>
<evidence type="ECO:0000256" key="11">
    <source>
        <dbReference type="ARBA" id="ARBA00022889"/>
    </source>
</evidence>
<feature type="domain" description="Sushi" evidence="18">
    <location>
        <begin position="113"/>
        <end position="171"/>
    </location>
</feature>
<dbReference type="CDD" id="cd00033">
    <property type="entry name" value="CCP"/>
    <property type="match status" value="3"/>
</dbReference>
<evidence type="ECO:0000256" key="9">
    <source>
        <dbReference type="ARBA" id="ARBA00022729"/>
    </source>
</evidence>
<keyword evidence="13 15" id="KW-1015">Disulfide bond</keyword>
<sequence length="458" mass="51777">MFRDALSLVLLFPITAELLGLSYEGSGRSYNEVQSDVSYSTPQLDYRTPRWCYPLSLLNGEANCFSPQGGNYRSTIGTRCELSCDRGYRLIGQRFVQCLPNRRWSGTGYCRQIRCHVLPAVTYGSYSCSMSVAVDSHCDYSCAPGYQLEGDRSRICLEEARWSGTEPSCVDNDPPKIKCPQSRVKVAEPDRLAARVYWDPPIIQDSADATLTDVTLKGPGPGSIFPEGEHVIRYLVYDQARNKAACKFIVRVEVRRCPALKPPLHGYITCSSGGNNYGAVCEYSCDGGYERRGVLSRVCQFNRNWAGATPVCVMIQVNTDVRSAAALLDQFYEKRRILIVSTPDISNQYYKLQNIMLQRAGCGLDLRQVTVIELLGLPPREVGRIKENRLSSEVIDELRQAMRISQAYFTVVLVDKQGMDRERYIDPVTSDELFSYIDTYMLSTEERERMEKNRDHCD</sequence>
<dbReference type="Proteomes" id="UP001166093">
    <property type="component" value="Unassembled WGS sequence"/>
</dbReference>
<evidence type="ECO:0000256" key="2">
    <source>
        <dbReference type="ARBA" id="ARBA00004496"/>
    </source>
</evidence>
<organism evidence="19 20">
    <name type="scientific">Polyodon spathula</name>
    <name type="common">North American paddlefish</name>
    <name type="synonym">Squalus spathula</name>
    <dbReference type="NCBI Taxonomy" id="7913"/>
    <lineage>
        <taxon>Eukaryota</taxon>
        <taxon>Metazoa</taxon>
        <taxon>Chordata</taxon>
        <taxon>Craniata</taxon>
        <taxon>Vertebrata</taxon>
        <taxon>Euteleostomi</taxon>
        <taxon>Actinopterygii</taxon>
        <taxon>Chondrostei</taxon>
        <taxon>Acipenseriformes</taxon>
        <taxon>Polyodontidae</taxon>
        <taxon>Polyodon</taxon>
    </lineage>
</organism>
<evidence type="ECO:0000256" key="5">
    <source>
        <dbReference type="ARBA" id="ARBA00022490"/>
    </source>
</evidence>
<dbReference type="Pfam" id="PF00084">
    <property type="entry name" value="Sushi"/>
    <property type="match status" value="3"/>
</dbReference>
<keyword evidence="10" id="KW-0677">Repeat</keyword>
<feature type="signal peptide" evidence="16">
    <location>
        <begin position="1"/>
        <end position="16"/>
    </location>
</feature>
<keyword evidence="5" id="KW-0963">Cytoplasm</keyword>
<keyword evidence="7" id="KW-0037">Angiogenesis</keyword>
<evidence type="ECO:0000256" key="3">
    <source>
        <dbReference type="ARBA" id="ARBA00004613"/>
    </source>
</evidence>
<dbReference type="Pfam" id="PF13778">
    <property type="entry name" value="DUF4174"/>
    <property type="match status" value="1"/>
</dbReference>
<feature type="chain" id="PRO_5046857799" description="Sushi repeat-containing protein SRPX2" evidence="16">
    <location>
        <begin position="17"/>
        <end position="458"/>
    </location>
</feature>
<dbReference type="PROSITE" id="PS50923">
    <property type="entry name" value="SUSHI"/>
    <property type="match status" value="3"/>
</dbReference>
<keyword evidence="12" id="KW-0770">Synapse</keyword>
<keyword evidence="9 16" id="KW-0732">Signal</keyword>
<reference evidence="19" key="1">
    <citation type="journal article" date="2021" name="Cell">
        <title>Tracing the genetic footprints of vertebrate landing in non-teleost ray-finned fishes.</title>
        <authorList>
            <person name="Bi X."/>
            <person name="Wang K."/>
            <person name="Yang L."/>
            <person name="Pan H."/>
            <person name="Jiang H."/>
            <person name="Wei Q."/>
            <person name="Fang M."/>
            <person name="Yu H."/>
            <person name="Zhu C."/>
            <person name="Cai Y."/>
            <person name="He Y."/>
            <person name="Gan X."/>
            <person name="Zeng H."/>
            <person name="Yu D."/>
            <person name="Zhu Y."/>
            <person name="Jiang H."/>
            <person name="Qiu Q."/>
            <person name="Yang H."/>
            <person name="Zhang Y.E."/>
            <person name="Wang W."/>
            <person name="Zhu M."/>
            <person name="He S."/>
            <person name="Zhang G."/>
        </authorList>
    </citation>
    <scope>NUCLEOTIDE SEQUENCE</scope>
    <source>
        <strain evidence="19">Pddl_001</strain>
    </source>
</reference>
<evidence type="ECO:0000256" key="10">
    <source>
        <dbReference type="ARBA" id="ARBA00022737"/>
    </source>
</evidence>
<evidence type="ECO:0000256" key="8">
    <source>
        <dbReference type="ARBA" id="ARBA00022659"/>
    </source>
</evidence>
<evidence type="ECO:0000259" key="17">
    <source>
        <dbReference type="PROSITE" id="PS50825"/>
    </source>
</evidence>
<dbReference type="SUPFAM" id="SSF57535">
    <property type="entry name" value="Complement control module/SCR domain"/>
    <property type="match status" value="3"/>
</dbReference>
<evidence type="ECO:0000256" key="1">
    <source>
        <dbReference type="ARBA" id="ARBA00004241"/>
    </source>
</evidence>
<proteinExistence type="predicted"/>
<feature type="non-terminal residue" evidence="19">
    <location>
        <position position="458"/>
    </location>
</feature>
<dbReference type="InterPro" id="IPR003410">
    <property type="entry name" value="HYR_dom"/>
</dbReference>
<keyword evidence="6" id="KW-0964">Secreted</keyword>
<evidence type="ECO:0000313" key="19">
    <source>
        <dbReference type="EMBL" id="MBN3281188.1"/>
    </source>
</evidence>
<keyword evidence="8 15" id="KW-0768">Sushi</keyword>
<feature type="domain" description="Sushi" evidence="18">
    <location>
        <begin position="255"/>
        <end position="314"/>
    </location>
</feature>
<evidence type="ECO:0000256" key="4">
    <source>
        <dbReference type="ARBA" id="ARBA00014594"/>
    </source>
</evidence>
<keyword evidence="20" id="KW-1185">Reference proteome</keyword>
<evidence type="ECO:0000256" key="6">
    <source>
        <dbReference type="ARBA" id="ARBA00022525"/>
    </source>
</evidence>
<feature type="domain" description="HYR" evidence="17">
    <location>
        <begin position="170"/>
        <end position="254"/>
    </location>
</feature>
<feature type="domain" description="Sushi" evidence="18">
    <location>
        <begin position="62"/>
        <end position="112"/>
    </location>
</feature>
<dbReference type="InterPro" id="IPR000436">
    <property type="entry name" value="Sushi_SCR_CCP_dom"/>
</dbReference>
<feature type="disulfide bond" evidence="15">
    <location>
        <begin position="142"/>
        <end position="169"/>
    </location>
</feature>
<evidence type="ECO:0000256" key="16">
    <source>
        <dbReference type="SAM" id="SignalP"/>
    </source>
</evidence>
<gene>
    <name evidence="19" type="primary">Srpx2</name>
    <name evidence="19" type="ORF">GTO93_0012277</name>
</gene>
<comment type="subcellular location">
    <subcellularLocation>
        <location evidence="1">Cell surface</location>
    </subcellularLocation>
    <subcellularLocation>
        <location evidence="2">Cytoplasm</location>
    </subcellularLocation>
    <subcellularLocation>
        <location evidence="3">Secreted</location>
    </subcellularLocation>
    <subcellularLocation>
        <location evidence="14">Synapse</location>
    </subcellularLocation>
</comment>